<dbReference type="GO" id="GO:0015918">
    <property type="term" value="P:sterol transport"/>
    <property type="evidence" value="ECO:0007669"/>
    <property type="project" value="TreeGrafter"/>
</dbReference>
<feature type="non-terminal residue" evidence="3">
    <location>
        <position position="1"/>
    </location>
</feature>
<dbReference type="GO" id="GO:0015485">
    <property type="term" value="F:cholesterol binding"/>
    <property type="evidence" value="ECO:0007669"/>
    <property type="project" value="TreeGrafter"/>
</dbReference>
<evidence type="ECO:0000313" key="4">
    <source>
        <dbReference type="Proteomes" id="UP000545574"/>
    </source>
</evidence>
<dbReference type="PANTHER" id="PTHR45727:SF3">
    <property type="entry name" value="NPC1-LIKE INTRACELLULAR CHOLESTEROL TRANSPORTER 1"/>
    <property type="match status" value="1"/>
</dbReference>
<dbReference type="PANTHER" id="PTHR45727">
    <property type="entry name" value="NPC INTRACELLULAR CHOLESTEROL TRANSPORTER 1"/>
    <property type="match status" value="1"/>
</dbReference>
<accession>A0A7K6MY74</accession>
<feature type="non-terminal residue" evidence="3">
    <location>
        <position position="291"/>
    </location>
</feature>
<name>A0A7K6MY74_PANBI</name>
<keyword evidence="1" id="KW-0812">Transmembrane</keyword>
<keyword evidence="1" id="KW-1133">Transmembrane helix</keyword>
<dbReference type="InterPro" id="IPR032190">
    <property type="entry name" value="NPC1_N"/>
</dbReference>
<evidence type="ECO:0000259" key="2">
    <source>
        <dbReference type="Pfam" id="PF16414"/>
    </source>
</evidence>
<keyword evidence="4" id="KW-1185">Reference proteome</keyword>
<feature type="domain" description="Niemann-Pick C1 N-terminal" evidence="2">
    <location>
        <begin position="8"/>
        <end position="261"/>
    </location>
</feature>
<keyword evidence="1" id="KW-0472">Membrane</keyword>
<dbReference type="EMBL" id="VZRT01013577">
    <property type="protein sequence ID" value="NWW41991.1"/>
    <property type="molecule type" value="Genomic_DNA"/>
</dbReference>
<dbReference type="GO" id="GO:0042632">
    <property type="term" value="P:cholesterol homeostasis"/>
    <property type="evidence" value="ECO:0007669"/>
    <property type="project" value="TreeGrafter"/>
</dbReference>
<gene>
    <name evidence="3" type="primary">Npc1l1_3</name>
    <name evidence="3" type="ORF">PANBIA_R14417</name>
</gene>
<feature type="transmembrane region" description="Helical" evidence="1">
    <location>
        <begin position="262"/>
        <end position="284"/>
    </location>
</feature>
<dbReference type="Pfam" id="PF16414">
    <property type="entry name" value="NPC1_N"/>
    <property type="match status" value="1"/>
</dbReference>
<reference evidence="3 4" key="1">
    <citation type="submission" date="2019-09" db="EMBL/GenBank/DDBJ databases">
        <title>Bird 10,000 Genomes (B10K) Project - Family phase.</title>
        <authorList>
            <person name="Zhang G."/>
        </authorList>
    </citation>
    <scope>NUCLEOTIDE SEQUENCE [LARGE SCALE GENOMIC DNA]</scope>
    <source>
        <strain evidence="3">B10K-DU-030-18</strain>
    </source>
</reference>
<evidence type="ECO:0000313" key="3">
    <source>
        <dbReference type="EMBL" id="NWW41991.1"/>
    </source>
</evidence>
<organism evidence="3 4">
    <name type="scientific">Panurus biarmicus</name>
    <name type="common">Bearded tit</name>
    <dbReference type="NCBI Taxonomy" id="181101"/>
    <lineage>
        <taxon>Eukaryota</taxon>
        <taxon>Metazoa</taxon>
        <taxon>Chordata</taxon>
        <taxon>Craniata</taxon>
        <taxon>Vertebrata</taxon>
        <taxon>Euteleostomi</taxon>
        <taxon>Archelosauria</taxon>
        <taxon>Archosauria</taxon>
        <taxon>Dinosauria</taxon>
        <taxon>Saurischia</taxon>
        <taxon>Theropoda</taxon>
        <taxon>Coelurosauria</taxon>
        <taxon>Aves</taxon>
        <taxon>Neognathae</taxon>
        <taxon>Neoaves</taxon>
        <taxon>Telluraves</taxon>
        <taxon>Australaves</taxon>
        <taxon>Passeriformes</taxon>
        <taxon>Sylvioidea</taxon>
        <taxon>Sylviidae</taxon>
        <taxon>Sylviidae incertae sedis</taxon>
        <taxon>Panurus</taxon>
    </lineage>
</organism>
<dbReference type="GO" id="GO:0030299">
    <property type="term" value="P:intestinal cholesterol absorption"/>
    <property type="evidence" value="ECO:0007669"/>
    <property type="project" value="TreeGrafter"/>
</dbReference>
<sequence length="291" mass="30813">LTPKHQAGVCAFYGQCGRNPEVNVSLVTSDVPCLSNTPAREASSALLSLLRSVCPELVRGDNGTTRVCCTYGQLNALRLSVGLSGAVLARCPACARNFANLHCRNICSPDQSLFTNVTRVAEPSSVTGTRAVLEYQVFYRRRHAEAAFASCRDVRLPATGGYAIATMCGRYGAQLCTAQRWLDFQGDKNNGLAPLQIDFRLLPNGSEPGQGIVPLDEPVWGCDQAPDADQEPCSCQDCAQACASVVPPAGPPPPFRIGRADGVLVICGLLFAGLALAFLAAVLCRRGAAEL</sequence>
<evidence type="ECO:0000256" key="1">
    <source>
        <dbReference type="SAM" id="Phobius"/>
    </source>
</evidence>
<proteinExistence type="predicted"/>
<dbReference type="GO" id="GO:0005886">
    <property type="term" value="C:plasma membrane"/>
    <property type="evidence" value="ECO:0007669"/>
    <property type="project" value="TreeGrafter"/>
</dbReference>
<protein>
    <submittedName>
        <fullName evidence="3">NPCL1 protein</fullName>
    </submittedName>
</protein>
<dbReference type="AlphaFoldDB" id="A0A7K6MY74"/>
<dbReference type="Proteomes" id="UP000545574">
    <property type="component" value="Unassembled WGS sequence"/>
</dbReference>
<comment type="caution">
    <text evidence="3">The sequence shown here is derived from an EMBL/GenBank/DDBJ whole genome shotgun (WGS) entry which is preliminary data.</text>
</comment>